<dbReference type="AlphaFoldDB" id="J0CYQ9"/>
<sequence length="482" mass="54116">MAAVVHQLPIELACAVFEFLCFADRVSATHVCKCWRTASLEHGVLWSHIRCRDVAALTVLLGRALRVPVDLEVFDINASTAERILDLVEVHLCHIRVLSLKAFPKLDPDCVPRVHRAFANPAPHLEVVDVRLFDGSIAPGSYPDWIPSAHAFRQRYPTATDAFLPLAPRLRQLSFRTLILPNGPVDALSTLARLELDAVSLSAAQIFAIASLPRLRSLHLDIAECEVPPTPPPPALRLEELRISGAYPVSFSNTPDPLLRYLGFPHIRHFASYGGADWLQAMTCAPRSLPHTVIVEHWSIEQDFNLFSQAWRLIDDGGFVSDHLDVFTGENFRWPDARPMLANLRELVILNVELKRADHTVEFPQLLRLCVRFDASCLSISRKNWPAFSIPCPKLRTLELWGTEDPKAGVFGAQILHLVGSFLLLDRKQPPDLIIRDLVVIHTADEWKLLEGVMKSIQRPEGLAPRPFVVEVQSKWRATVTE</sequence>
<proteinExistence type="predicted"/>
<evidence type="ECO:0000259" key="1">
    <source>
        <dbReference type="SMART" id="SM00256"/>
    </source>
</evidence>
<keyword evidence="3" id="KW-1185">Reference proteome</keyword>
<name>J0CYQ9_AURST</name>
<feature type="domain" description="F-box" evidence="1">
    <location>
        <begin position="8"/>
        <end position="48"/>
    </location>
</feature>
<dbReference type="Proteomes" id="UP000006514">
    <property type="component" value="Unassembled WGS sequence"/>
</dbReference>
<dbReference type="InterPro" id="IPR032675">
    <property type="entry name" value="LRR_dom_sf"/>
</dbReference>
<dbReference type="InterPro" id="IPR036047">
    <property type="entry name" value="F-box-like_dom_sf"/>
</dbReference>
<dbReference type="EMBL" id="JH687861">
    <property type="protein sequence ID" value="EJD36448.1"/>
    <property type="molecule type" value="Genomic_DNA"/>
</dbReference>
<evidence type="ECO:0000313" key="2">
    <source>
        <dbReference type="EMBL" id="EJD36448.1"/>
    </source>
</evidence>
<dbReference type="Gene3D" id="1.20.1280.50">
    <property type="match status" value="1"/>
</dbReference>
<dbReference type="SUPFAM" id="SSF81383">
    <property type="entry name" value="F-box domain"/>
    <property type="match status" value="1"/>
</dbReference>
<dbReference type="KEGG" id="adl:AURDEDRAFT_174499"/>
<dbReference type="InParanoid" id="J0CYQ9"/>
<dbReference type="Pfam" id="PF12937">
    <property type="entry name" value="F-box-like"/>
    <property type="match status" value="1"/>
</dbReference>
<dbReference type="Gene3D" id="3.80.10.10">
    <property type="entry name" value="Ribonuclease Inhibitor"/>
    <property type="match status" value="1"/>
</dbReference>
<protein>
    <recommendedName>
        <fullName evidence="1">F-box domain-containing protein</fullName>
    </recommendedName>
</protein>
<organism evidence="2 3">
    <name type="scientific">Auricularia subglabra (strain TFB-10046 / SS5)</name>
    <name type="common">White-rot fungus</name>
    <name type="synonym">Auricularia delicata (strain TFB10046)</name>
    <dbReference type="NCBI Taxonomy" id="717982"/>
    <lineage>
        <taxon>Eukaryota</taxon>
        <taxon>Fungi</taxon>
        <taxon>Dikarya</taxon>
        <taxon>Basidiomycota</taxon>
        <taxon>Agaricomycotina</taxon>
        <taxon>Agaricomycetes</taxon>
        <taxon>Auriculariales</taxon>
        <taxon>Auriculariaceae</taxon>
        <taxon>Auricularia</taxon>
    </lineage>
</organism>
<gene>
    <name evidence="2" type="ORF">AURDEDRAFT_174499</name>
</gene>
<evidence type="ECO:0000313" key="3">
    <source>
        <dbReference type="Proteomes" id="UP000006514"/>
    </source>
</evidence>
<accession>J0CYQ9</accession>
<dbReference type="InterPro" id="IPR001810">
    <property type="entry name" value="F-box_dom"/>
</dbReference>
<dbReference type="SMART" id="SM00256">
    <property type="entry name" value="FBOX"/>
    <property type="match status" value="1"/>
</dbReference>
<reference evidence="3" key="1">
    <citation type="journal article" date="2012" name="Science">
        <title>The Paleozoic origin of enzymatic lignin decomposition reconstructed from 31 fungal genomes.</title>
        <authorList>
            <person name="Floudas D."/>
            <person name="Binder M."/>
            <person name="Riley R."/>
            <person name="Barry K."/>
            <person name="Blanchette R.A."/>
            <person name="Henrissat B."/>
            <person name="Martinez A.T."/>
            <person name="Otillar R."/>
            <person name="Spatafora J.W."/>
            <person name="Yadav J.S."/>
            <person name="Aerts A."/>
            <person name="Benoit I."/>
            <person name="Boyd A."/>
            <person name="Carlson A."/>
            <person name="Copeland A."/>
            <person name="Coutinho P.M."/>
            <person name="de Vries R.P."/>
            <person name="Ferreira P."/>
            <person name="Findley K."/>
            <person name="Foster B."/>
            <person name="Gaskell J."/>
            <person name="Glotzer D."/>
            <person name="Gorecki P."/>
            <person name="Heitman J."/>
            <person name="Hesse C."/>
            <person name="Hori C."/>
            <person name="Igarashi K."/>
            <person name="Jurgens J.A."/>
            <person name="Kallen N."/>
            <person name="Kersten P."/>
            <person name="Kohler A."/>
            <person name="Kuees U."/>
            <person name="Kumar T.K.A."/>
            <person name="Kuo A."/>
            <person name="LaButti K."/>
            <person name="Larrondo L.F."/>
            <person name="Lindquist E."/>
            <person name="Ling A."/>
            <person name="Lombard V."/>
            <person name="Lucas S."/>
            <person name="Lundell T."/>
            <person name="Martin R."/>
            <person name="McLaughlin D.J."/>
            <person name="Morgenstern I."/>
            <person name="Morin E."/>
            <person name="Murat C."/>
            <person name="Nagy L.G."/>
            <person name="Nolan M."/>
            <person name="Ohm R.A."/>
            <person name="Patyshakuliyeva A."/>
            <person name="Rokas A."/>
            <person name="Ruiz-Duenas F.J."/>
            <person name="Sabat G."/>
            <person name="Salamov A."/>
            <person name="Samejima M."/>
            <person name="Schmutz J."/>
            <person name="Slot J.C."/>
            <person name="St John F."/>
            <person name="Stenlid J."/>
            <person name="Sun H."/>
            <person name="Sun S."/>
            <person name="Syed K."/>
            <person name="Tsang A."/>
            <person name="Wiebenga A."/>
            <person name="Young D."/>
            <person name="Pisabarro A."/>
            <person name="Eastwood D.C."/>
            <person name="Martin F."/>
            <person name="Cullen D."/>
            <person name="Grigoriev I.V."/>
            <person name="Hibbett D.S."/>
        </authorList>
    </citation>
    <scope>NUCLEOTIDE SEQUENCE [LARGE SCALE GENOMIC DNA]</scope>
    <source>
        <strain evidence="3">TFB10046</strain>
    </source>
</reference>
<dbReference type="OrthoDB" id="3353710at2759"/>